<dbReference type="AlphaFoldDB" id="A0A9D1ANF3"/>
<evidence type="ECO:0000313" key="4">
    <source>
        <dbReference type="EMBL" id="HIR47317.1"/>
    </source>
</evidence>
<organism evidence="4 5">
    <name type="scientific">Candidatus Caccousia avicola</name>
    <dbReference type="NCBI Taxonomy" id="2840721"/>
    <lineage>
        <taxon>Bacteria</taxon>
        <taxon>Bacillati</taxon>
        <taxon>Bacillota</taxon>
        <taxon>Clostridia</taxon>
        <taxon>Eubacteriales</taxon>
        <taxon>Oscillospiraceae</taxon>
        <taxon>Oscillospiraceae incertae sedis</taxon>
        <taxon>Candidatus Caccousia</taxon>
    </lineage>
</organism>
<dbReference type="InterPro" id="IPR024399">
    <property type="entry name" value="DUF2628"/>
</dbReference>
<feature type="transmembrane region" description="Helical" evidence="2">
    <location>
        <begin position="356"/>
        <end position="374"/>
    </location>
</feature>
<evidence type="ECO:0000256" key="1">
    <source>
        <dbReference type="SAM" id="MobiDB-lite"/>
    </source>
</evidence>
<reference evidence="4" key="1">
    <citation type="submission" date="2020-10" db="EMBL/GenBank/DDBJ databases">
        <authorList>
            <person name="Gilroy R."/>
        </authorList>
    </citation>
    <scope>NUCLEOTIDE SEQUENCE</scope>
    <source>
        <strain evidence="4">ChiSxjej1B13-7958</strain>
    </source>
</reference>
<dbReference type="InterPro" id="IPR059113">
    <property type="entry name" value="Znf_ribbon"/>
</dbReference>
<dbReference type="InterPro" id="IPR013083">
    <property type="entry name" value="Znf_RING/FYVE/PHD"/>
</dbReference>
<evidence type="ECO:0000259" key="3">
    <source>
        <dbReference type="Pfam" id="PF13248"/>
    </source>
</evidence>
<feature type="compositionally biased region" description="Polar residues" evidence="1">
    <location>
        <begin position="99"/>
        <end position="118"/>
    </location>
</feature>
<proteinExistence type="predicted"/>
<dbReference type="Pfam" id="PF10947">
    <property type="entry name" value="DUF2628"/>
    <property type="match status" value="1"/>
</dbReference>
<gene>
    <name evidence="4" type="ORF">IAB89_06615</name>
</gene>
<dbReference type="Gene3D" id="3.30.40.10">
    <property type="entry name" value="Zinc/RING finger domain, C3HC4 (zinc finger)"/>
    <property type="match status" value="1"/>
</dbReference>
<reference evidence="4" key="2">
    <citation type="journal article" date="2021" name="PeerJ">
        <title>Extensive microbial diversity within the chicken gut microbiome revealed by metagenomics and culture.</title>
        <authorList>
            <person name="Gilroy R."/>
            <person name="Ravi A."/>
            <person name="Getino M."/>
            <person name="Pursley I."/>
            <person name="Horton D.L."/>
            <person name="Alikhan N.F."/>
            <person name="Baker D."/>
            <person name="Gharbi K."/>
            <person name="Hall N."/>
            <person name="Watson M."/>
            <person name="Adriaenssens E.M."/>
            <person name="Foster-Nyarko E."/>
            <person name="Jarju S."/>
            <person name="Secka A."/>
            <person name="Antonio M."/>
            <person name="Oren A."/>
            <person name="Chaudhuri R.R."/>
            <person name="La Ragione R."/>
            <person name="Hildebrand F."/>
            <person name="Pallen M.J."/>
        </authorList>
    </citation>
    <scope>NUCLEOTIDE SEQUENCE</scope>
    <source>
        <strain evidence="4">ChiSxjej1B13-7958</strain>
    </source>
</reference>
<feature type="transmembrane region" description="Helical" evidence="2">
    <location>
        <begin position="297"/>
        <end position="319"/>
    </location>
</feature>
<dbReference type="EMBL" id="DVGZ01000069">
    <property type="protein sequence ID" value="HIR47317.1"/>
    <property type="molecule type" value="Genomic_DNA"/>
</dbReference>
<dbReference type="Proteomes" id="UP000824242">
    <property type="component" value="Unassembled WGS sequence"/>
</dbReference>
<sequence length="381" mass="42223">MIDYTGIQCPVCGKPFSAEDDIVVCPECGAPYHRHCYQQEGHCIFSDKHGTGQAWKNPRTSSGSAEEKRCPRCGKPNAPGALFCDHCGMSLTEEPPIGPQNNYGQFNSRYGATPSPTDFPQGQQQPQNPWGQPYGQTPPYGQSSPYGGSGQDGQNPNQPFPGGPAAFFFDPLGGVKPDEDLDGVSASDMAKFVQANTQYYLPVFTNQKKFRRNRFNFCAFLCTGGWMLYRKQYKLGALLTAVMAGIYFLSLYCSYASEDILLRLMSQVGIDLDTMMPSSAQLMQLGSLLAQQPAWELILIFLPRVLNVVQLVIMIVTGIKANKTYRKFCTRKIQTIDANFPEPADREMQLRTQGGVNTPLAVGLMIAYMLAVYLPRLWLLI</sequence>
<dbReference type="InterPro" id="IPR011011">
    <property type="entry name" value="Znf_FYVE_PHD"/>
</dbReference>
<evidence type="ECO:0000256" key="2">
    <source>
        <dbReference type="SAM" id="Phobius"/>
    </source>
</evidence>
<feature type="region of interest" description="Disordered" evidence="1">
    <location>
        <begin position="95"/>
        <end position="161"/>
    </location>
</feature>
<comment type="caution">
    <text evidence="4">The sequence shown here is derived from an EMBL/GenBank/DDBJ whole genome shotgun (WGS) entry which is preliminary data.</text>
</comment>
<dbReference type="InterPro" id="IPR039522">
    <property type="entry name" value="RING_finger_1_prok"/>
</dbReference>
<feature type="compositionally biased region" description="Low complexity" evidence="1">
    <location>
        <begin position="120"/>
        <end position="157"/>
    </location>
</feature>
<dbReference type="SUPFAM" id="SSF57903">
    <property type="entry name" value="FYVE/PHD zinc finger"/>
    <property type="match status" value="1"/>
</dbReference>
<feature type="transmembrane region" description="Helical" evidence="2">
    <location>
        <begin position="235"/>
        <end position="257"/>
    </location>
</feature>
<feature type="domain" description="Putative zinc-ribbon" evidence="3">
    <location>
        <begin position="66"/>
        <end position="90"/>
    </location>
</feature>
<protein>
    <submittedName>
        <fullName evidence="4">DUF2628 domain-containing protein</fullName>
    </submittedName>
</protein>
<dbReference type="CDD" id="cd15489">
    <property type="entry name" value="PHD_SF"/>
    <property type="match status" value="1"/>
</dbReference>
<dbReference type="Pfam" id="PF13248">
    <property type="entry name" value="Zn_ribbon_3"/>
    <property type="match status" value="1"/>
</dbReference>
<dbReference type="Pfam" id="PF14446">
    <property type="entry name" value="Prok-RING_1"/>
    <property type="match status" value="1"/>
</dbReference>
<accession>A0A9D1ANF3</accession>
<keyword evidence="2" id="KW-0812">Transmembrane</keyword>
<keyword evidence="2" id="KW-1133">Transmembrane helix</keyword>
<evidence type="ECO:0000313" key="5">
    <source>
        <dbReference type="Proteomes" id="UP000824242"/>
    </source>
</evidence>
<name>A0A9D1ANF3_9FIRM</name>
<keyword evidence="2" id="KW-0472">Membrane</keyword>